<dbReference type="Pfam" id="PF20382">
    <property type="entry name" value="DUF6677"/>
    <property type="match status" value="1"/>
</dbReference>
<feature type="domain" description="DUF6677" evidence="2">
    <location>
        <begin position="14"/>
        <end position="118"/>
    </location>
</feature>
<keyword evidence="1" id="KW-0472">Membrane</keyword>
<sequence length="131" mass="13945">RLSKENHVLFLLIVGLAGWLVPGGGYFLLKEKKRAIIIFASIGLTFCAGLYIGSIGVIDPIGAKPWYVAQIMNSPVVVVLGHHTAGGGYPVYGRPNEIGQIYTSIAGLLNLLCIVNAVYLAHLRRAETAGG</sequence>
<dbReference type="AlphaFoldDB" id="X0URW1"/>
<evidence type="ECO:0000259" key="2">
    <source>
        <dbReference type="Pfam" id="PF20382"/>
    </source>
</evidence>
<feature type="non-terminal residue" evidence="3">
    <location>
        <position position="1"/>
    </location>
</feature>
<accession>X0URW1</accession>
<evidence type="ECO:0000256" key="1">
    <source>
        <dbReference type="SAM" id="Phobius"/>
    </source>
</evidence>
<feature type="transmembrane region" description="Helical" evidence="1">
    <location>
        <begin position="36"/>
        <end position="58"/>
    </location>
</feature>
<gene>
    <name evidence="3" type="ORF">S01H1_20976</name>
</gene>
<dbReference type="EMBL" id="BARS01011556">
    <property type="protein sequence ID" value="GAF91235.1"/>
    <property type="molecule type" value="Genomic_DNA"/>
</dbReference>
<comment type="caution">
    <text evidence="3">The sequence shown here is derived from an EMBL/GenBank/DDBJ whole genome shotgun (WGS) entry which is preliminary data.</text>
</comment>
<dbReference type="InterPro" id="IPR046499">
    <property type="entry name" value="DUF6677"/>
</dbReference>
<evidence type="ECO:0000313" key="3">
    <source>
        <dbReference type="EMBL" id="GAF91235.1"/>
    </source>
</evidence>
<name>X0URW1_9ZZZZ</name>
<proteinExistence type="predicted"/>
<keyword evidence="1" id="KW-1133">Transmembrane helix</keyword>
<feature type="transmembrane region" description="Helical" evidence="1">
    <location>
        <begin position="101"/>
        <end position="121"/>
    </location>
</feature>
<organism evidence="3">
    <name type="scientific">marine sediment metagenome</name>
    <dbReference type="NCBI Taxonomy" id="412755"/>
    <lineage>
        <taxon>unclassified sequences</taxon>
        <taxon>metagenomes</taxon>
        <taxon>ecological metagenomes</taxon>
    </lineage>
</organism>
<reference evidence="3" key="1">
    <citation type="journal article" date="2014" name="Front. Microbiol.">
        <title>High frequency of phylogenetically diverse reductive dehalogenase-homologous genes in deep subseafloor sedimentary metagenomes.</title>
        <authorList>
            <person name="Kawai M."/>
            <person name="Futagami T."/>
            <person name="Toyoda A."/>
            <person name="Takaki Y."/>
            <person name="Nishi S."/>
            <person name="Hori S."/>
            <person name="Arai W."/>
            <person name="Tsubouchi T."/>
            <person name="Morono Y."/>
            <person name="Uchiyama I."/>
            <person name="Ito T."/>
            <person name="Fujiyama A."/>
            <person name="Inagaki F."/>
            <person name="Takami H."/>
        </authorList>
    </citation>
    <scope>NUCLEOTIDE SEQUENCE</scope>
    <source>
        <strain evidence="3">Expedition CK06-06</strain>
    </source>
</reference>
<protein>
    <recommendedName>
        <fullName evidence="2">DUF6677 domain-containing protein</fullName>
    </recommendedName>
</protein>
<keyword evidence="1" id="KW-0812">Transmembrane</keyword>
<feature type="transmembrane region" description="Helical" evidence="1">
    <location>
        <begin position="6"/>
        <end position="29"/>
    </location>
</feature>